<dbReference type="GeneID" id="89333822"/>
<evidence type="ECO:0000313" key="8">
    <source>
        <dbReference type="Proteomes" id="UP000594771"/>
    </source>
</evidence>
<name>A0A0X8FDR6_9LACT</name>
<organism evidence="6 7">
    <name type="scientific">Aerococcus urinae</name>
    <dbReference type="NCBI Taxonomy" id="1376"/>
    <lineage>
        <taxon>Bacteria</taxon>
        <taxon>Bacillati</taxon>
        <taxon>Bacillota</taxon>
        <taxon>Bacilli</taxon>
        <taxon>Lactobacillales</taxon>
        <taxon>Aerococcaceae</taxon>
        <taxon>Aerococcus</taxon>
    </lineage>
</organism>
<dbReference type="EMBL" id="CP065662">
    <property type="protein sequence ID" value="QPS01200.1"/>
    <property type="molecule type" value="Genomic_DNA"/>
</dbReference>
<proteinExistence type="inferred from homology"/>
<dbReference type="InterPro" id="IPR012347">
    <property type="entry name" value="Ferritin-like"/>
</dbReference>
<evidence type="ECO:0000256" key="1">
    <source>
        <dbReference type="ARBA" id="ARBA00009497"/>
    </source>
</evidence>
<dbReference type="Proteomes" id="UP000251923">
    <property type="component" value="Unassembled WGS sequence"/>
</dbReference>
<dbReference type="EMBL" id="JAOTML010000003">
    <property type="protein sequence ID" value="MCY3053121.1"/>
    <property type="molecule type" value="Genomic_DNA"/>
</dbReference>
<dbReference type="Gene3D" id="1.20.1260.10">
    <property type="match status" value="1"/>
</dbReference>
<evidence type="ECO:0000313" key="6">
    <source>
        <dbReference type="EMBL" id="RAV80408.1"/>
    </source>
</evidence>
<dbReference type="InterPro" id="IPR009078">
    <property type="entry name" value="Ferritin-like_SF"/>
</dbReference>
<dbReference type="InterPro" id="IPR008331">
    <property type="entry name" value="Ferritin_DPS_dom"/>
</dbReference>
<dbReference type="OrthoDB" id="9797023at2"/>
<evidence type="ECO:0000313" key="4">
    <source>
        <dbReference type="EMBL" id="MCY3053121.1"/>
    </source>
</evidence>
<reference evidence="6 7" key="1">
    <citation type="submission" date="2018-04" db="EMBL/GenBank/DDBJ databases">
        <title>Aerococcus urinae genomes.</title>
        <authorList>
            <person name="Hilt E."/>
            <person name="Gilbert N.M."/>
            <person name="Thomas-White K."/>
            <person name="Putonti C."/>
            <person name="Lewis A.L."/>
            <person name="Visck K.L."/>
            <person name="Wolfe A.J."/>
        </authorList>
    </citation>
    <scope>NUCLEOTIDE SEQUENCE [LARGE SCALE GENOMIC DNA]</scope>
    <source>
        <strain evidence="6 7">UMB7480</strain>
    </source>
</reference>
<keyword evidence="9" id="KW-1185">Reference proteome</keyword>
<reference evidence="5 8" key="2">
    <citation type="submission" date="2020-12" db="EMBL/GenBank/DDBJ databases">
        <title>FDA dAtabase for Regulatory Grade micrObial Sequences (FDA-ARGOS): Supporting development and validation of Infectious Disease Dx tests.</title>
        <authorList>
            <person name="Sproer C."/>
            <person name="Gronow S."/>
            <person name="Severitt S."/>
            <person name="Schroder I."/>
            <person name="Tallon L."/>
            <person name="Sadzewicz L."/>
            <person name="Zhao X."/>
            <person name="Boylan J."/>
            <person name="Ott S."/>
            <person name="Bowen H."/>
            <person name="Vavikolanu K."/>
            <person name="Mehta A."/>
            <person name="Aluvathingal J."/>
            <person name="Nadendla S."/>
            <person name="Lowell S."/>
            <person name="Myers T."/>
            <person name="Yan Y."/>
            <person name="Sichtig H."/>
        </authorList>
    </citation>
    <scope>NUCLEOTIDE SEQUENCE [LARGE SCALE GENOMIC DNA]</scope>
    <source>
        <strain evidence="5 8">FDAARGOS_911</strain>
    </source>
</reference>
<dbReference type="SUPFAM" id="SSF47240">
    <property type="entry name" value="Ferritin-like"/>
    <property type="match status" value="1"/>
</dbReference>
<dbReference type="CDD" id="cd01043">
    <property type="entry name" value="DPS"/>
    <property type="match status" value="1"/>
</dbReference>
<dbReference type="OMA" id="WDDYSIG"/>
<dbReference type="GO" id="GO:0008199">
    <property type="term" value="F:ferric iron binding"/>
    <property type="evidence" value="ECO:0007669"/>
    <property type="project" value="InterPro"/>
</dbReference>
<evidence type="ECO:0000256" key="2">
    <source>
        <dbReference type="RuleBase" id="RU003875"/>
    </source>
</evidence>
<dbReference type="RefSeq" id="WP_013668903.1">
    <property type="nucleotide sequence ID" value="NZ_CAJHLF010000003.1"/>
</dbReference>
<sequence length="156" mass="17794">MAYTETKKALNQLVADLVQAHTVIHQIHWYMRGEGFLFYHPKLDSFMDDILEQLDVVSERIITIDGSPFSTLKEFSDHTRIPDHKGEWNTSIQEDMHRVADVIRILADDYQLGVDAASKEGDVASEDICTGYLRDAQKTLWMVEAELGQAPNIDKD</sequence>
<dbReference type="PIRSF" id="PIRSF005900">
    <property type="entry name" value="Dps"/>
    <property type="match status" value="1"/>
</dbReference>
<protein>
    <submittedName>
        <fullName evidence="6">DNA starvation/stationary phase protection protein</fullName>
    </submittedName>
</protein>
<dbReference type="EMBL" id="QMHM01000005">
    <property type="protein sequence ID" value="RAV80408.1"/>
    <property type="molecule type" value="Genomic_DNA"/>
</dbReference>
<evidence type="ECO:0000313" key="5">
    <source>
        <dbReference type="EMBL" id="QPS01200.1"/>
    </source>
</evidence>
<gene>
    <name evidence="6" type="ORF">DBT54_03715</name>
    <name evidence="5" type="ORF">I6G68_07485</name>
    <name evidence="4" type="ORF">ODY43_03875</name>
</gene>
<feature type="domain" description="Ferritin/DPS" evidence="3">
    <location>
        <begin position="8"/>
        <end position="150"/>
    </location>
</feature>
<dbReference type="Proteomes" id="UP000594771">
    <property type="component" value="Chromosome"/>
</dbReference>
<evidence type="ECO:0000313" key="7">
    <source>
        <dbReference type="Proteomes" id="UP000251923"/>
    </source>
</evidence>
<accession>A0A0X8FDR6</accession>
<dbReference type="Pfam" id="PF00210">
    <property type="entry name" value="Ferritin"/>
    <property type="match status" value="1"/>
</dbReference>
<dbReference type="KEGG" id="aun:AWM73_02565"/>
<dbReference type="PANTHER" id="PTHR42932">
    <property type="entry name" value="GENERAL STRESS PROTEIN 20U"/>
    <property type="match status" value="1"/>
</dbReference>
<evidence type="ECO:0000313" key="9">
    <source>
        <dbReference type="Proteomes" id="UP001069145"/>
    </source>
</evidence>
<dbReference type="InterPro" id="IPR002177">
    <property type="entry name" value="DPS_DNA-bd"/>
</dbReference>
<evidence type="ECO:0000259" key="3">
    <source>
        <dbReference type="Pfam" id="PF00210"/>
    </source>
</evidence>
<dbReference type="PANTHER" id="PTHR42932:SF1">
    <property type="entry name" value="GENERAL STRESS PROTEIN 20U"/>
    <property type="match status" value="1"/>
</dbReference>
<dbReference type="PRINTS" id="PR01346">
    <property type="entry name" value="HELNAPAPROT"/>
</dbReference>
<dbReference type="Proteomes" id="UP001069145">
    <property type="component" value="Unassembled WGS sequence"/>
</dbReference>
<dbReference type="AlphaFoldDB" id="A0A0X8FDR6"/>
<reference evidence="4" key="3">
    <citation type="submission" date="2022-09" db="EMBL/GenBank/DDBJ databases">
        <title>Aerococcus urinae taxonomy study.</title>
        <authorList>
            <person name="Christensen J."/>
            <person name="Senneby E."/>
        </authorList>
    </citation>
    <scope>NUCLEOTIDE SEQUENCE</scope>
    <source>
        <strain evidence="4">NLD-066-U95</strain>
    </source>
</reference>
<comment type="similarity">
    <text evidence="1 2">Belongs to the Dps family.</text>
</comment>